<comment type="caution">
    <text evidence="1">The sequence shown here is derived from an EMBL/GenBank/DDBJ whole genome shotgun (WGS) entry which is preliminary data.</text>
</comment>
<dbReference type="AlphaFoldDB" id="A0A5D4RLZ2"/>
<organism evidence="1 2">
    <name type="scientific">Bacillus infantis</name>
    <dbReference type="NCBI Taxonomy" id="324767"/>
    <lineage>
        <taxon>Bacteria</taxon>
        <taxon>Bacillati</taxon>
        <taxon>Bacillota</taxon>
        <taxon>Bacilli</taxon>
        <taxon>Bacillales</taxon>
        <taxon>Bacillaceae</taxon>
        <taxon>Bacillus</taxon>
    </lineage>
</organism>
<reference evidence="1 2" key="1">
    <citation type="submission" date="2019-08" db="EMBL/GenBank/DDBJ databases">
        <title>Bacillus genomes from the desert of Cuatro Cienegas, Coahuila.</title>
        <authorList>
            <person name="Olmedo-Alvarez G."/>
        </authorList>
    </citation>
    <scope>NUCLEOTIDE SEQUENCE [LARGE SCALE GENOMIC DNA]</scope>
    <source>
        <strain evidence="1 2">CH446_14T</strain>
    </source>
</reference>
<dbReference type="RefSeq" id="WP_148973248.1">
    <property type="nucleotide sequence ID" value="NZ_JBNIKT010000021.1"/>
</dbReference>
<accession>A0A5D4RLZ2</accession>
<proteinExistence type="predicted"/>
<name>A0A5D4RLZ2_9BACI</name>
<dbReference type="EMBL" id="VTER01000001">
    <property type="protein sequence ID" value="TYS52277.1"/>
    <property type="molecule type" value="Genomic_DNA"/>
</dbReference>
<evidence type="ECO:0000313" key="1">
    <source>
        <dbReference type="EMBL" id="TYS52277.1"/>
    </source>
</evidence>
<protein>
    <submittedName>
        <fullName evidence="1">Uncharacterized protein</fullName>
    </submittedName>
</protein>
<dbReference type="Proteomes" id="UP000322139">
    <property type="component" value="Unassembled WGS sequence"/>
</dbReference>
<evidence type="ECO:0000313" key="2">
    <source>
        <dbReference type="Proteomes" id="UP000322139"/>
    </source>
</evidence>
<sequence length="78" mass="9346">MDILRWGYMRRGQRKAVFDKYPNTTVIFRRVRGYFLVYSIGWNEKDGVVERSDIEQMEVLLNNELGLLENYKERGGRV</sequence>
<gene>
    <name evidence="1" type="ORF">FZD51_02225</name>
</gene>